<dbReference type="Pfam" id="PF10405">
    <property type="entry name" value="BHD_3"/>
    <property type="match status" value="1"/>
</dbReference>
<comment type="similarity">
    <text evidence="2">Belongs to the XPC family.</text>
</comment>
<sequence>MQTADILGGILENEVKLLTRPVTGPFDHEPIRPFLACSSLRRLTTLTAPLASQEASVESCNDNNTDGSTLLVQEHEETNHEWQVNDEEKVDQTDWRNTLRAAELRLRAHEVLDILLALGEGVGDGVVKAGGKVFDGREMAHLGALLSAEGVRDAVIWAKGLGLRTSFPWKIESRRLLRAEFESLWMGMVSIRLGTRGVCLSELGSLLGFGLVERVNHQAEMLETLGFEFGAVGGRHCFYVLEVRGDEVDGGGDALFELVLVRTSLGLLADGLAENANTLDAVAPTRPPLRPALQLSDASLDVTRGREVAPALSRIVHLCGGEFADSKLGSEEGLLFSVQRGGGGRAFGDYRLGERAVETGGREADGGDEGEGFLVAFAESVGREQLLDRVGGRYSNSRLLRLTFGIEWVFSNRRDDGCEEGAGEHGDAHEHLSERAGDGRWFTIYTYDRRYRYELPPGLWSMAGRDVDDGGSSGCRDGVGHRGHRERSVDGSHDRWRLSEDTASGGYEGCPEKRPKAQIILRYWGAIHLPQNTSQANWISRSEHGRAEVEVGENASHSGCGGGLKYAACCGHVTAWRAGGGLTLRTLGARGSHDLTSSLDDAPSTITTFPSPPRLPGYYAPLRIATLPAPSRTNIATARDCQKPPVRRDAAKASPAPTCRCHCPRTLFSDIPDEYREMLADSVREARGTVATSNPQSSASSSQQQPSSAAEASTPKRKKPLTRRTAAPKPAASPAKNSEAPLLPTTGREGSDDDDSNNDRAPRTSQRPKGKEPAMPPATPQTTATAAGPESDSSAGDSDSSVDEFGSDDEIEWETVDLSNIKPTDRGSDGPVVFELTAAQVAPGARKAARAGPTPVERKIRLEVHKLHLLCLLSHVHARSRFCSDVQVQDAVLPLLSQHIAAELNDTSLLQTTVFKQGLTDAAAAFRHAFKITRPGTRKALWGNVPSSPDALWGDAPMGLEEFRRAAKRRSGSRDLAVQLFCAMLRRAGLEVRLVCSLQPLSYHFKAKYCVEATPRRDLRLVVEDKDDYQTSDDDDDGAEAGKFVGNVNKAFGGPGRANFRAAPVAPVRTGGAASSLAKAKKKQAKGVSIHDPALPIYWVEVFDEPHQAWIAVDLFTGVVRNPRTLEPPKSDAWENEMAYVVAFDSDHKVRDITAKYVRSFNSHTRTLRVEATLDGGKWWQKALRPFSRPKHRLLTRDQIENGLMEDMLVREGIPSSLAAMKNHPVFAIEEQLRQNEVIDPKVPCGTMPGKNKRPVSVFRRQDVKQVKTATQWYMLGREIKAGAQPLKHKKARGSRRQQRMDEDDVTAEEYDEESQDTGMYAYNQTIQYQPEPCMGPLVPRNAYGNIDLYVPSMLPEGGVHIPHKLARVAADYMGIGNDVANAVTGFDFRAGGKSTPVITGVVAAVEHEDAIWAMIESIEQEQEDEAAELRQQAALAMWRKFLLVLRIKERVDEYASDNEKHAAAADESDTDSAAGTQAADDDEEHTDTSPQAAGGFFTTAVEELAGQTMRGETKRKREVEEQEMLNHAKARRERLAQLQQKPQDTTSASASKTHKPSGVKQSNTRNDSDSDLESVWEEYDPAMFENAEPLAEDDLHGKNYDEAYAEAYGTNFHFNAPDERPLIVPSERKRKFTDVNTLDDGTVAAQPTKSASSPASRKRTEQELAEDFGGGFFVESAPASPVGSLKRGRDEGDSETESVKRRKQERESANEDIEVELFGEASRGEEDVEDYDFEYEEAGWASEG</sequence>
<evidence type="ECO:0000313" key="10">
    <source>
        <dbReference type="EMBL" id="KAJ6261215.1"/>
    </source>
</evidence>
<feature type="domain" description="Rad4 beta-hairpin" evidence="9">
    <location>
        <begin position="1339"/>
        <end position="1416"/>
    </location>
</feature>
<feature type="compositionally biased region" description="Acidic residues" evidence="6">
    <location>
        <begin position="1302"/>
        <end position="1315"/>
    </location>
</feature>
<feature type="compositionally biased region" description="Polar residues" evidence="6">
    <location>
        <begin position="1646"/>
        <end position="1656"/>
    </location>
</feature>
<keyword evidence="5" id="KW-0539">Nucleus</keyword>
<dbReference type="SUPFAM" id="SSF54001">
    <property type="entry name" value="Cysteine proteinases"/>
    <property type="match status" value="1"/>
</dbReference>
<evidence type="ECO:0000259" key="9">
    <source>
        <dbReference type="SMART" id="SM01032"/>
    </source>
</evidence>
<feature type="compositionally biased region" description="Low complexity" evidence="6">
    <location>
        <begin position="693"/>
        <end position="713"/>
    </location>
</feature>
<dbReference type="SMART" id="SM01030">
    <property type="entry name" value="BHD_1"/>
    <property type="match status" value="1"/>
</dbReference>
<dbReference type="Pfam" id="PF03835">
    <property type="entry name" value="Rad4"/>
    <property type="match status" value="1"/>
</dbReference>
<protein>
    <submittedName>
        <fullName evidence="10">DNA repair protein rhp41</fullName>
    </submittedName>
</protein>
<dbReference type="SMART" id="SM01031">
    <property type="entry name" value="BHD_2"/>
    <property type="match status" value="1"/>
</dbReference>
<dbReference type="GO" id="GO:0006289">
    <property type="term" value="P:nucleotide-excision repair"/>
    <property type="evidence" value="ECO:0007669"/>
    <property type="project" value="InterPro"/>
</dbReference>
<feature type="region of interest" description="Disordered" evidence="6">
    <location>
        <begin position="1285"/>
        <end position="1315"/>
    </location>
</feature>
<gene>
    <name evidence="10" type="ORF">Dda_3883</name>
</gene>
<dbReference type="Gene3D" id="3.30.70.2460">
    <property type="entry name" value="Rad4, beta-hairpin domain BHD3"/>
    <property type="match status" value="1"/>
</dbReference>
<dbReference type="EMBL" id="JAQGDS010000004">
    <property type="protein sequence ID" value="KAJ6261215.1"/>
    <property type="molecule type" value="Genomic_DNA"/>
</dbReference>
<dbReference type="SMART" id="SM01032">
    <property type="entry name" value="BHD_3"/>
    <property type="match status" value="1"/>
</dbReference>
<dbReference type="InterPro" id="IPR036985">
    <property type="entry name" value="Transglutaminase-like_sf"/>
</dbReference>
<keyword evidence="4" id="KW-0234">DNA repair</keyword>
<dbReference type="PANTHER" id="PTHR12135:SF0">
    <property type="entry name" value="DNA REPAIR PROTEIN COMPLEMENTING XP-C CELLS"/>
    <property type="match status" value="1"/>
</dbReference>
<reference evidence="10" key="1">
    <citation type="submission" date="2023-01" db="EMBL/GenBank/DDBJ databases">
        <title>The chitinases involved in constricting ring structure development in the nematode-trapping fungus Drechslerella dactyloides.</title>
        <authorList>
            <person name="Wang R."/>
            <person name="Zhang L."/>
            <person name="Tang P."/>
            <person name="Li S."/>
            <person name="Liang L."/>
        </authorList>
    </citation>
    <scope>NUCLEOTIDE SEQUENCE</scope>
    <source>
        <strain evidence="10">YMF1.00031</strain>
    </source>
</reference>
<dbReference type="Pfam" id="PF10404">
    <property type="entry name" value="BHD_2"/>
    <property type="match status" value="1"/>
</dbReference>
<dbReference type="InterPro" id="IPR004583">
    <property type="entry name" value="DNA_repair_Rad4"/>
</dbReference>
<feature type="compositionally biased region" description="Basic and acidic residues" evidence="6">
    <location>
        <begin position="486"/>
        <end position="500"/>
    </location>
</feature>
<feature type="domain" description="Rad4 beta-hairpin" evidence="8">
    <location>
        <begin position="1267"/>
        <end position="1332"/>
    </location>
</feature>
<feature type="compositionally biased region" description="Low complexity" evidence="6">
    <location>
        <begin position="727"/>
        <end position="741"/>
    </location>
</feature>
<feature type="region of interest" description="Disordered" evidence="6">
    <location>
        <begin position="686"/>
        <end position="826"/>
    </location>
</feature>
<feature type="region of interest" description="Disordered" evidence="6">
    <location>
        <begin position="471"/>
        <end position="510"/>
    </location>
</feature>
<feature type="compositionally biased region" description="Low complexity" evidence="6">
    <location>
        <begin position="780"/>
        <end position="799"/>
    </location>
</feature>
<dbReference type="InterPro" id="IPR018325">
    <property type="entry name" value="Rad4/PNGase_transGLS-fold"/>
</dbReference>
<feature type="compositionally biased region" description="Polar residues" evidence="6">
    <location>
        <begin position="1538"/>
        <end position="1552"/>
    </location>
</feature>
<keyword evidence="11" id="KW-1185">Reference proteome</keyword>
<dbReference type="InterPro" id="IPR018327">
    <property type="entry name" value="BHD_2"/>
</dbReference>
<evidence type="ECO:0000259" key="7">
    <source>
        <dbReference type="SMART" id="SM01030"/>
    </source>
</evidence>
<dbReference type="InterPro" id="IPR018326">
    <property type="entry name" value="Rad4_beta-hairpin_dom1"/>
</dbReference>
<dbReference type="GO" id="GO:0005737">
    <property type="term" value="C:cytoplasm"/>
    <property type="evidence" value="ECO:0007669"/>
    <property type="project" value="TreeGrafter"/>
</dbReference>
<accession>A0AAD6IYT0</accession>
<evidence type="ECO:0000256" key="1">
    <source>
        <dbReference type="ARBA" id="ARBA00004123"/>
    </source>
</evidence>
<dbReference type="InterPro" id="IPR038765">
    <property type="entry name" value="Papain-like_cys_pep_sf"/>
</dbReference>
<dbReference type="Proteomes" id="UP001221413">
    <property type="component" value="Unassembled WGS sequence"/>
</dbReference>
<dbReference type="Pfam" id="PF10403">
    <property type="entry name" value="BHD_1"/>
    <property type="match status" value="1"/>
</dbReference>
<comment type="subcellular location">
    <subcellularLocation>
        <location evidence="1">Nucleus</location>
    </subcellularLocation>
</comment>
<feature type="domain" description="Rad4 beta-hairpin" evidence="7">
    <location>
        <begin position="1210"/>
        <end position="1265"/>
    </location>
</feature>
<feature type="compositionally biased region" description="Basic residues" evidence="6">
    <location>
        <begin position="1287"/>
        <end position="1298"/>
    </location>
</feature>
<evidence type="ECO:0000256" key="5">
    <source>
        <dbReference type="ARBA" id="ARBA00023242"/>
    </source>
</evidence>
<dbReference type="InterPro" id="IPR018328">
    <property type="entry name" value="Rad4_beta-hairpin_dom3"/>
</dbReference>
<dbReference type="Gene3D" id="3.90.260.10">
    <property type="entry name" value="Transglutaminase-like"/>
    <property type="match status" value="1"/>
</dbReference>
<evidence type="ECO:0000256" key="6">
    <source>
        <dbReference type="SAM" id="MobiDB-lite"/>
    </source>
</evidence>
<evidence type="ECO:0000256" key="3">
    <source>
        <dbReference type="ARBA" id="ARBA00022763"/>
    </source>
</evidence>
<feature type="region of interest" description="Disordered" evidence="6">
    <location>
        <begin position="1459"/>
        <end position="1494"/>
    </location>
</feature>
<dbReference type="GO" id="GO:0071942">
    <property type="term" value="C:XPC complex"/>
    <property type="evidence" value="ECO:0007669"/>
    <property type="project" value="TreeGrafter"/>
</dbReference>
<comment type="caution">
    <text evidence="10">The sequence shown here is derived from an EMBL/GenBank/DDBJ whole genome shotgun (WGS) entry which is preliminary data.</text>
</comment>
<evidence type="ECO:0000256" key="2">
    <source>
        <dbReference type="ARBA" id="ARBA00009525"/>
    </source>
</evidence>
<name>A0AAD6IYT0_DREDA</name>
<dbReference type="GO" id="GO:0003684">
    <property type="term" value="F:damaged DNA binding"/>
    <property type="evidence" value="ECO:0007669"/>
    <property type="project" value="InterPro"/>
</dbReference>
<dbReference type="Gene3D" id="2.20.20.110">
    <property type="entry name" value="Rad4, beta-hairpin domain BHD1"/>
    <property type="match status" value="1"/>
</dbReference>
<evidence type="ECO:0000259" key="8">
    <source>
        <dbReference type="SMART" id="SM01031"/>
    </source>
</evidence>
<proteinExistence type="inferred from homology"/>
<dbReference type="PANTHER" id="PTHR12135">
    <property type="entry name" value="DNA REPAIR PROTEIN XP-C / RAD4"/>
    <property type="match status" value="1"/>
</dbReference>
<evidence type="ECO:0000313" key="11">
    <source>
        <dbReference type="Proteomes" id="UP001221413"/>
    </source>
</evidence>
<dbReference type="Gene3D" id="3.30.60.290">
    <property type="entry name" value="Rad4, beta-hairpin domain BHD2"/>
    <property type="match status" value="1"/>
</dbReference>
<keyword evidence="3" id="KW-0227">DNA damage</keyword>
<dbReference type="InterPro" id="IPR042488">
    <property type="entry name" value="Rad4_BHD3_sf"/>
</dbReference>
<feature type="compositionally biased region" description="Acidic residues" evidence="6">
    <location>
        <begin position="800"/>
        <end position="815"/>
    </location>
</feature>
<feature type="region of interest" description="Disordered" evidence="6">
    <location>
        <begin position="1506"/>
        <end position="1578"/>
    </location>
</feature>
<organism evidence="10 11">
    <name type="scientific">Drechslerella dactyloides</name>
    <name type="common">Nematode-trapping fungus</name>
    <name type="synonym">Arthrobotrys dactyloides</name>
    <dbReference type="NCBI Taxonomy" id="74499"/>
    <lineage>
        <taxon>Eukaryota</taxon>
        <taxon>Fungi</taxon>
        <taxon>Dikarya</taxon>
        <taxon>Ascomycota</taxon>
        <taxon>Pezizomycotina</taxon>
        <taxon>Orbiliomycetes</taxon>
        <taxon>Orbiliales</taxon>
        <taxon>Orbiliaceae</taxon>
        <taxon>Drechslerella</taxon>
    </lineage>
</organism>
<dbReference type="GO" id="GO:0000111">
    <property type="term" value="C:nucleotide-excision repair factor 2 complex"/>
    <property type="evidence" value="ECO:0007669"/>
    <property type="project" value="TreeGrafter"/>
</dbReference>
<evidence type="ECO:0000256" key="4">
    <source>
        <dbReference type="ARBA" id="ARBA00023204"/>
    </source>
</evidence>
<dbReference type="GO" id="GO:0006298">
    <property type="term" value="P:mismatch repair"/>
    <property type="evidence" value="ECO:0007669"/>
    <property type="project" value="TreeGrafter"/>
</dbReference>
<feature type="region of interest" description="Disordered" evidence="6">
    <location>
        <begin position="1634"/>
        <end position="1731"/>
    </location>
</feature>
<dbReference type="GO" id="GO:0003697">
    <property type="term" value="F:single-stranded DNA binding"/>
    <property type="evidence" value="ECO:0007669"/>
    <property type="project" value="TreeGrafter"/>
</dbReference>